<feature type="transmembrane region" description="Helical" evidence="7">
    <location>
        <begin position="44"/>
        <end position="65"/>
    </location>
</feature>
<evidence type="ECO:0000256" key="6">
    <source>
        <dbReference type="ARBA" id="ARBA00023136"/>
    </source>
</evidence>
<accession>A0A847SJC0</accession>
<dbReference type="Pfam" id="PF01810">
    <property type="entry name" value="LysE"/>
    <property type="match status" value="1"/>
</dbReference>
<evidence type="ECO:0000256" key="3">
    <source>
        <dbReference type="ARBA" id="ARBA00022475"/>
    </source>
</evidence>
<dbReference type="RefSeq" id="WP_168877623.1">
    <property type="nucleotide sequence ID" value="NZ_JABAIM010000002.1"/>
</dbReference>
<gene>
    <name evidence="8" type="ORF">HF682_12620</name>
</gene>
<keyword evidence="9" id="KW-1185">Reference proteome</keyword>
<comment type="similarity">
    <text evidence="2">Belongs to the Rht family.</text>
</comment>
<feature type="transmembrane region" description="Helical" evidence="7">
    <location>
        <begin position="111"/>
        <end position="135"/>
    </location>
</feature>
<dbReference type="GO" id="GO:0015820">
    <property type="term" value="P:L-leucine transport"/>
    <property type="evidence" value="ECO:0007669"/>
    <property type="project" value="TreeGrafter"/>
</dbReference>
<evidence type="ECO:0000256" key="7">
    <source>
        <dbReference type="SAM" id="Phobius"/>
    </source>
</evidence>
<dbReference type="AlphaFoldDB" id="A0A847SJC0"/>
<evidence type="ECO:0000256" key="4">
    <source>
        <dbReference type="ARBA" id="ARBA00022692"/>
    </source>
</evidence>
<sequence>MLELSSLLTFIPAAALIILLPGPATLLVAGLAGRSRRAAVSATWGIVAGDTLLIVASGAGVTTLLTQWPVLLMGIRMAGAVYLLYLGWGLLRQQPSVMPASSQELGARSHFWQGLLLTLGNPKPILFFAAFFPLFLTRQRGSVWWSYAQLGAVFELLNVLYFFTLILACHRLAGWGGPKPQVTRWLPRLSGGCLITCAVMVLTQGVGTASG</sequence>
<keyword evidence="4 7" id="KW-0812">Transmembrane</keyword>
<evidence type="ECO:0000256" key="5">
    <source>
        <dbReference type="ARBA" id="ARBA00022989"/>
    </source>
</evidence>
<organism evidence="8 9">
    <name type="scientific">Leeia aquatica</name>
    <dbReference type="NCBI Taxonomy" id="2725557"/>
    <lineage>
        <taxon>Bacteria</taxon>
        <taxon>Pseudomonadati</taxon>
        <taxon>Pseudomonadota</taxon>
        <taxon>Betaproteobacteria</taxon>
        <taxon>Neisseriales</taxon>
        <taxon>Leeiaceae</taxon>
        <taxon>Leeia</taxon>
    </lineage>
</organism>
<feature type="transmembrane region" description="Helical" evidence="7">
    <location>
        <begin position="71"/>
        <end position="91"/>
    </location>
</feature>
<dbReference type="InterPro" id="IPR001123">
    <property type="entry name" value="LeuE-type"/>
</dbReference>
<proteinExistence type="inferred from homology"/>
<feature type="transmembrane region" description="Helical" evidence="7">
    <location>
        <begin position="6"/>
        <end position="32"/>
    </location>
</feature>
<dbReference type="Proteomes" id="UP000587991">
    <property type="component" value="Unassembled WGS sequence"/>
</dbReference>
<dbReference type="PIRSF" id="PIRSF006324">
    <property type="entry name" value="LeuE"/>
    <property type="match status" value="1"/>
</dbReference>
<dbReference type="PANTHER" id="PTHR30086">
    <property type="entry name" value="ARGININE EXPORTER PROTEIN ARGO"/>
    <property type="match status" value="1"/>
</dbReference>
<name>A0A847SJC0_9NEIS</name>
<feature type="transmembrane region" description="Helical" evidence="7">
    <location>
        <begin position="189"/>
        <end position="207"/>
    </location>
</feature>
<evidence type="ECO:0000256" key="2">
    <source>
        <dbReference type="ARBA" id="ARBA00007928"/>
    </source>
</evidence>
<evidence type="ECO:0000256" key="1">
    <source>
        <dbReference type="ARBA" id="ARBA00004651"/>
    </source>
</evidence>
<dbReference type="EMBL" id="JABAIM010000002">
    <property type="protein sequence ID" value="NLR76002.1"/>
    <property type="molecule type" value="Genomic_DNA"/>
</dbReference>
<reference evidence="8 9" key="1">
    <citation type="submission" date="2020-04" db="EMBL/GenBank/DDBJ databases">
        <title>Draft genome of Leeia sp. IMCC25680.</title>
        <authorList>
            <person name="Song J."/>
            <person name="Cho J.-C."/>
        </authorList>
    </citation>
    <scope>NUCLEOTIDE SEQUENCE [LARGE SCALE GENOMIC DNA]</scope>
    <source>
        <strain evidence="8 9">IMCC25680</strain>
    </source>
</reference>
<protein>
    <submittedName>
        <fullName evidence="8">LysE family translocator</fullName>
    </submittedName>
</protein>
<evidence type="ECO:0000313" key="9">
    <source>
        <dbReference type="Proteomes" id="UP000587991"/>
    </source>
</evidence>
<comment type="subcellular location">
    <subcellularLocation>
        <location evidence="1">Cell membrane</location>
        <topology evidence="1">Multi-pass membrane protein</topology>
    </subcellularLocation>
</comment>
<evidence type="ECO:0000313" key="8">
    <source>
        <dbReference type="EMBL" id="NLR76002.1"/>
    </source>
</evidence>
<feature type="transmembrane region" description="Helical" evidence="7">
    <location>
        <begin position="147"/>
        <end position="168"/>
    </location>
</feature>
<keyword evidence="3" id="KW-1003">Cell membrane</keyword>
<comment type="caution">
    <text evidence="8">The sequence shown here is derived from an EMBL/GenBank/DDBJ whole genome shotgun (WGS) entry which is preliminary data.</text>
</comment>
<dbReference type="PANTHER" id="PTHR30086:SF15">
    <property type="entry name" value="LEUCINE EFFLUX PROTEIN"/>
    <property type="match status" value="1"/>
</dbReference>
<keyword evidence="6 7" id="KW-0472">Membrane</keyword>
<dbReference type="GO" id="GO:0005886">
    <property type="term" value="C:plasma membrane"/>
    <property type="evidence" value="ECO:0007669"/>
    <property type="project" value="UniProtKB-SubCell"/>
</dbReference>
<dbReference type="GO" id="GO:0015190">
    <property type="term" value="F:L-leucine transmembrane transporter activity"/>
    <property type="evidence" value="ECO:0007669"/>
    <property type="project" value="TreeGrafter"/>
</dbReference>
<keyword evidence="5 7" id="KW-1133">Transmembrane helix</keyword>